<evidence type="ECO:0000256" key="2">
    <source>
        <dbReference type="ARBA" id="ARBA00011915"/>
    </source>
</evidence>
<comment type="catalytic activity">
    <reaction evidence="1">
        <text>3-hydroxy-2-methylpropanoyl-CoA + H2O = 3-hydroxy-2-methylpropanoate + CoA + H(+)</text>
        <dbReference type="Rhea" id="RHEA:20888"/>
        <dbReference type="ChEBI" id="CHEBI:11805"/>
        <dbReference type="ChEBI" id="CHEBI:15377"/>
        <dbReference type="ChEBI" id="CHEBI:15378"/>
        <dbReference type="ChEBI" id="CHEBI:57287"/>
        <dbReference type="ChEBI" id="CHEBI:57340"/>
        <dbReference type="EC" id="3.1.2.4"/>
    </reaction>
</comment>
<dbReference type="Proteomes" id="UP000236370">
    <property type="component" value="Unassembled WGS sequence"/>
</dbReference>
<proteinExistence type="predicted"/>
<dbReference type="GO" id="GO:0003860">
    <property type="term" value="F:3-hydroxyisobutyryl-CoA hydrolase activity"/>
    <property type="evidence" value="ECO:0007669"/>
    <property type="project" value="UniProtKB-EC"/>
</dbReference>
<evidence type="ECO:0000259" key="3">
    <source>
        <dbReference type="Pfam" id="PF16113"/>
    </source>
</evidence>
<dbReference type="UniPathway" id="UPA00362"/>
<dbReference type="AlphaFoldDB" id="A0A2J8IS73"/>
<dbReference type="SUPFAM" id="SSF52096">
    <property type="entry name" value="ClpP/crotonase"/>
    <property type="match status" value="1"/>
</dbReference>
<feature type="non-terminal residue" evidence="4">
    <location>
        <position position="1"/>
    </location>
</feature>
<feature type="domain" description="Enoyl-CoA hydratase/isomerase" evidence="3">
    <location>
        <begin position="4"/>
        <end position="49"/>
    </location>
</feature>
<dbReference type="EC" id="3.1.2.4" evidence="2"/>
<accession>A0A2J8IS73</accession>
<sequence length="68" mass="7569">ISEAEKAKQKIAPVFFREEYMLNNAVGSCQKPYVALIHGITMGGDCSLMWVEVISCHDSKENLVTSLH</sequence>
<evidence type="ECO:0000256" key="1">
    <source>
        <dbReference type="ARBA" id="ARBA00001709"/>
    </source>
</evidence>
<evidence type="ECO:0000313" key="4">
    <source>
        <dbReference type="EMBL" id="PNI13362.1"/>
    </source>
</evidence>
<dbReference type="InterPro" id="IPR045004">
    <property type="entry name" value="ECH_dom"/>
</dbReference>
<dbReference type="GO" id="GO:0006574">
    <property type="term" value="P:L-valine catabolic process"/>
    <property type="evidence" value="ECO:0007669"/>
    <property type="project" value="UniProtKB-UniPathway"/>
</dbReference>
<evidence type="ECO:0000313" key="5">
    <source>
        <dbReference type="Proteomes" id="UP000236370"/>
    </source>
</evidence>
<dbReference type="InterPro" id="IPR029045">
    <property type="entry name" value="ClpP/crotonase-like_dom_sf"/>
</dbReference>
<dbReference type="Gene3D" id="3.90.226.10">
    <property type="entry name" value="2-enoyl-CoA Hydratase, Chain A, domain 1"/>
    <property type="match status" value="1"/>
</dbReference>
<name>A0A2J8IS73_PANTR</name>
<dbReference type="Pfam" id="PF16113">
    <property type="entry name" value="ECH_2"/>
    <property type="match status" value="1"/>
</dbReference>
<organism evidence="4 5">
    <name type="scientific">Pan troglodytes</name>
    <name type="common">Chimpanzee</name>
    <dbReference type="NCBI Taxonomy" id="9598"/>
    <lineage>
        <taxon>Eukaryota</taxon>
        <taxon>Metazoa</taxon>
        <taxon>Chordata</taxon>
        <taxon>Craniata</taxon>
        <taxon>Vertebrata</taxon>
        <taxon>Euteleostomi</taxon>
        <taxon>Mammalia</taxon>
        <taxon>Eutheria</taxon>
        <taxon>Euarchontoglires</taxon>
        <taxon>Primates</taxon>
        <taxon>Haplorrhini</taxon>
        <taxon>Catarrhini</taxon>
        <taxon>Hominidae</taxon>
        <taxon>Pan</taxon>
    </lineage>
</organism>
<dbReference type="EMBL" id="NBAG03000611">
    <property type="protein sequence ID" value="PNI13362.1"/>
    <property type="molecule type" value="Genomic_DNA"/>
</dbReference>
<reference evidence="4 5" key="1">
    <citation type="submission" date="2017-12" db="EMBL/GenBank/DDBJ databases">
        <title>High-resolution comparative analysis of great ape genomes.</title>
        <authorList>
            <person name="Pollen A."/>
            <person name="Hastie A."/>
            <person name="Hormozdiari F."/>
            <person name="Dougherty M."/>
            <person name="Liu R."/>
            <person name="Chaisson M."/>
            <person name="Hoppe E."/>
            <person name="Hill C."/>
            <person name="Pang A."/>
            <person name="Hillier L."/>
            <person name="Baker C."/>
            <person name="Armstrong J."/>
            <person name="Shendure J."/>
            <person name="Paten B."/>
            <person name="Wilson R."/>
            <person name="Chao H."/>
            <person name="Schneider V."/>
            <person name="Ventura M."/>
            <person name="Kronenberg Z."/>
            <person name="Murali S."/>
            <person name="Gordon D."/>
            <person name="Cantsilieris S."/>
            <person name="Munson K."/>
            <person name="Nelson B."/>
            <person name="Raja A."/>
            <person name="Underwood J."/>
            <person name="Diekhans M."/>
            <person name="Fiddes I."/>
            <person name="Haussler D."/>
            <person name="Eichler E."/>
        </authorList>
    </citation>
    <scope>NUCLEOTIDE SEQUENCE [LARGE SCALE GENOMIC DNA]</scope>
    <source>
        <strain evidence="4">Yerkes chimp pedigree #C0471</strain>
    </source>
</reference>
<protein>
    <recommendedName>
        <fullName evidence="2">3-hydroxyisobutyryl-CoA hydrolase</fullName>
        <ecNumber evidence="2">3.1.2.4</ecNumber>
    </recommendedName>
</protein>
<gene>
    <name evidence="4" type="ORF">CK820_G0053702</name>
</gene>
<comment type="caution">
    <text evidence="4">The sequence shown here is derived from an EMBL/GenBank/DDBJ whole genome shotgun (WGS) entry which is preliminary data.</text>
</comment>